<dbReference type="Pfam" id="PF14769">
    <property type="entry name" value="CLAMP"/>
    <property type="match status" value="1"/>
</dbReference>
<dbReference type="AlphaFoldDB" id="A0A8J1T4V2"/>
<dbReference type="OrthoDB" id="2126027at2759"/>
<feature type="compositionally biased region" description="Low complexity" evidence="1">
    <location>
        <begin position="1"/>
        <end position="19"/>
    </location>
</feature>
<proteinExistence type="predicted"/>
<protein>
    <submittedName>
        <fullName evidence="2">Uncharacterized protein</fullName>
    </submittedName>
</protein>
<gene>
    <name evidence="2" type="ORF">OFUS_LOCUS11201</name>
</gene>
<keyword evidence="3" id="KW-1185">Reference proteome</keyword>
<feature type="region of interest" description="Disordered" evidence="1">
    <location>
        <begin position="236"/>
        <end position="275"/>
    </location>
</feature>
<sequence length="331" mass="36586">MATKSPTKSTSSKLLKSPSHANVGDKKEGKGKGKNKEKADNDQEEREGALAFKVLSEQKTRELLEVETVEEVQSKLVEILDLPNYEIDLKEAAILDYCVSAIWWGREQKFTIQQLSGMFTVVHTLLENIKERHLTVVENICEYKKMLVGIGQESPEETGGLNFFDISQAATLNEYLYSSLFQHYKLYEFMFTTTQAEEIIGTDLEIEVALPCTMPWPPPLDEGVSEEMYDTYITQPTPPPTAMTEQGSVTPLDGEPGAAEGGETTGAEGGPDDGKLQDLLATVTPDEIKSIMDSVASQLFGGLTTEVAGKLREKENAFINRINKIHKVADT</sequence>
<reference evidence="2" key="1">
    <citation type="submission" date="2022-03" db="EMBL/GenBank/DDBJ databases">
        <authorList>
            <person name="Martin C."/>
        </authorList>
    </citation>
    <scope>NUCLEOTIDE SEQUENCE</scope>
</reference>
<feature type="region of interest" description="Disordered" evidence="1">
    <location>
        <begin position="1"/>
        <end position="47"/>
    </location>
</feature>
<dbReference type="EMBL" id="CAIIXF020000005">
    <property type="protein sequence ID" value="CAH1785095.1"/>
    <property type="molecule type" value="Genomic_DNA"/>
</dbReference>
<accession>A0A8J1T4V2</accession>
<dbReference type="InterPro" id="IPR032727">
    <property type="entry name" value="CLAMP"/>
</dbReference>
<dbReference type="Proteomes" id="UP000749559">
    <property type="component" value="Unassembled WGS sequence"/>
</dbReference>
<comment type="caution">
    <text evidence="2">The sequence shown here is derived from an EMBL/GenBank/DDBJ whole genome shotgun (WGS) entry which is preliminary data.</text>
</comment>
<feature type="compositionally biased region" description="Basic and acidic residues" evidence="1">
    <location>
        <begin position="23"/>
        <end position="41"/>
    </location>
</feature>
<evidence type="ECO:0000313" key="2">
    <source>
        <dbReference type="EMBL" id="CAH1785095.1"/>
    </source>
</evidence>
<evidence type="ECO:0000313" key="3">
    <source>
        <dbReference type="Proteomes" id="UP000749559"/>
    </source>
</evidence>
<name>A0A8J1T4V2_OWEFU</name>
<dbReference type="PANTHER" id="PTHR28457">
    <property type="entry name" value="COILED-COIL DOMAIN-CONTAINING PROTEIN 189"/>
    <property type="match status" value="1"/>
</dbReference>
<feature type="compositionally biased region" description="Gly residues" evidence="1">
    <location>
        <begin position="259"/>
        <end position="269"/>
    </location>
</feature>
<evidence type="ECO:0000256" key="1">
    <source>
        <dbReference type="SAM" id="MobiDB-lite"/>
    </source>
</evidence>
<dbReference type="PANTHER" id="PTHR28457:SF3">
    <property type="entry name" value="CILIARY-ASSOCIATED CALCIUM-BINDING COILED-COIL PROTEIN 1"/>
    <property type="match status" value="1"/>
</dbReference>
<organism evidence="2 3">
    <name type="scientific">Owenia fusiformis</name>
    <name type="common">Polychaete worm</name>
    <dbReference type="NCBI Taxonomy" id="6347"/>
    <lineage>
        <taxon>Eukaryota</taxon>
        <taxon>Metazoa</taxon>
        <taxon>Spiralia</taxon>
        <taxon>Lophotrochozoa</taxon>
        <taxon>Annelida</taxon>
        <taxon>Polychaeta</taxon>
        <taxon>Sedentaria</taxon>
        <taxon>Canalipalpata</taxon>
        <taxon>Sabellida</taxon>
        <taxon>Oweniida</taxon>
        <taxon>Oweniidae</taxon>
        <taxon>Owenia</taxon>
    </lineage>
</organism>